<feature type="repeat" description="WD" evidence="5">
    <location>
        <begin position="260"/>
        <end position="300"/>
    </location>
</feature>
<dbReference type="InterPro" id="IPR001632">
    <property type="entry name" value="WD40_G-protein_beta-like"/>
</dbReference>
<evidence type="ECO:0000313" key="7">
    <source>
        <dbReference type="EMBL" id="RKP10731.1"/>
    </source>
</evidence>
<dbReference type="SUPFAM" id="SSF50978">
    <property type="entry name" value="WD40 repeat-like"/>
    <property type="match status" value="2"/>
</dbReference>
<dbReference type="STRING" id="78915.A0A4P9XYE1"/>
<evidence type="ECO:0000256" key="3">
    <source>
        <dbReference type="ARBA" id="ARBA00022737"/>
    </source>
</evidence>
<dbReference type="PRINTS" id="PR00320">
    <property type="entry name" value="GPROTEINBRPT"/>
</dbReference>
<dbReference type="GO" id="GO:0000027">
    <property type="term" value="P:ribosomal large subunit assembly"/>
    <property type="evidence" value="ECO:0007669"/>
    <property type="project" value="TreeGrafter"/>
</dbReference>
<dbReference type="CDD" id="cd00200">
    <property type="entry name" value="WD40"/>
    <property type="match status" value="1"/>
</dbReference>
<gene>
    <name evidence="7" type="ORF">THASP1DRAFT_21602</name>
</gene>
<organism evidence="7 8">
    <name type="scientific">Thamnocephalis sphaerospora</name>
    <dbReference type="NCBI Taxonomy" id="78915"/>
    <lineage>
        <taxon>Eukaryota</taxon>
        <taxon>Fungi</taxon>
        <taxon>Fungi incertae sedis</taxon>
        <taxon>Zoopagomycota</taxon>
        <taxon>Zoopagomycotina</taxon>
        <taxon>Zoopagomycetes</taxon>
        <taxon>Zoopagales</taxon>
        <taxon>Sigmoideomycetaceae</taxon>
        <taxon>Thamnocephalis</taxon>
    </lineage>
</organism>
<reference evidence="8" key="1">
    <citation type="journal article" date="2018" name="Nat. Microbiol.">
        <title>Leveraging single-cell genomics to expand the fungal tree of life.</title>
        <authorList>
            <person name="Ahrendt S.R."/>
            <person name="Quandt C.A."/>
            <person name="Ciobanu D."/>
            <person name="Clum A."/>
            <person name="Salamov A."/>
            <person name="Andreopoulos B."/>
            <person name="Cheng J.F."/>
            <person name="Woyke T."/>
            <person name="Pelin A."/>
            <person name="Henrissat B."/>
            <person name="Reynolds N.K."/>
            <person name="Benny G.L."/>
            <person name="Smith M.E."/>
            <person name="James T.Y."/>
            <person name="Grigoriev I.V."/>
        </authorList>
    </citation>
    <scope>NUCLEOTIDE SEQUENCE [LARGE SCALE GENOMIC DNA]</scope>
    <source>
        <strain evidence="8">RSA 1356</strain>
    </source>
</reference>
<keyword evidence="4" id="KW-0539">Nucleus</keyword>
<evidence type="ECO:0000259" key="6">
    <source>
        <dbReference type="Pfam" id="PF08154"/>
    </source>
</evidence>
<dbReference type="Proteomes" id="UP000271241">
    <property type="component" value="Unassembled WGS sequence"/>
</dbReference>
<protein>
    <submittedName>
        <fullName evidence="7">WD40-repeat-containing domain protein</fullName>
    </submittedName>
</protein>
<comment type="subcellular location">
    <subcellularLocation>
        <location evidence="1">Nucleus</location>
        <location evidence="1">Nucleolus</location>
    </subcellularLocation>
</comment>
<feature type="repeat" description="WD" evidence="5">
    <location>
        <begin position="418"/>
        <end position="459"/>
    </location>
</feature>
<keyword evidence="8" id="KW-1185">Reference proteome</keyword>
<dbReference type="InterPro" id="IPR015943">
    <property type="entry name" value="WD40/YVTN_repeat-like_dom_sf"/>
</dbReference>
<dbReference type="SMART" id="SM00320">
    <property type="entry name" value="WD40"/>
    <property type="match status" value="8"/>
</dbReference>
<dbReference type="PRINTS" id="PR00319">
    <property type="entry name" value="GPROTEINB"/>
</dbReference>
<accession>A0A4P9XYE1</accession>
<dbReference type="Gene3D" id="2.130.10.10">
    <property type="entry name" value="YVTN repeat-like/Quinoprotein amine dehydrogenase"/>
    <property type="match status" value="1"/>
</dbReference>
<dbReference type="PANTHER" id="PTHR19848">
    <property type="entry name" value="WD40 REPEAT PROTEIN"/>
    <property type="match status" value="1"/>
</dbReference>
<dbReference type="Pfam" id="PF00400">
    <property type="entry name" value="WD40"/>
    <property type="match status" value="7"/>
</dbReference>
<dbReference type="EMBL" id="KZ992439">
    <property type="protein sequence ID" value="RKP10731.1"/>
    <property type="molecule type" value="Genomic_DNA"/>
</dbReference>
<feature type="repeat" description="WD" evidence="5">
    <location>
        <begin position="376"/>
        <end position="417"/>
    </location>
</feature>
<evidence type="ECO:0000256" key="2">
    <source>
        <dbReference type="ARBA" id="ARBA00022574"/>
    </source>
</evidence>
<dbReference type="PANTHER" id="PTHR19848:SF0">
    <property type="entry name" value="NOTCHLESS PROTEIN HOMOLOG 1"/>
    <property type="match status" value="1"/>
</dbReference>
<dbReference type="InterPro" id="IPR036322">
    <property type="entry name" value="WD40_repeat_dom_sf"/>
</dbReference>
<proteinExistence type="predicted"/>
<evidence type="ECO:0000256" key="1">
    <source>
        <dbReference type="ARBA" id="ARBA00004604"/>
    </source>
</evidence>
<dbReference type="PROSITE" id="PS00678">
    <property type="entry name" value="WD_REPEATS_1"/>
    <property type="match status" value="4"/>
</dbReference>
<feature type="domain" description="NLE" evidence="6">
    <location>
        <begin position="22"/>
        <end position="84"/>
    </location>
</feature>
<name>A0A4P9XYE1_9FUNG</name>
<dbReference type="PROSITE" id="PS50082">
    <property type="entry name" value="WD_REPEATS_2"/>
    <property type="match status" value="6"/>
</dbReference>
<dbReference type="PROSITE" id="PS50294">
    <property type="entry name" value="WD_REPEATS_REGION"/>
    <property type="match status" value="6"/>
</dbReference>
<dbReference type="InterPro" id="IPR001680">
    <property type="entry name" value="WD40_rpt"/>
</dbReference>
<evidence type="ECO:0000256" key="4">
    <source>
        <dbReference type="ARBA" id="ARBA00023242"/>
    </source>
</evidence>
<dbReference type="OrthoDB" id="10267436at2759"/>
<dbReference type="GO" id="GO:0005730">
    <property type="term" value="C:nucleolus"/>
    <property type="evidence" value="ECO:0007669"/>
    <property type="project" value="UniProtKB-SubCell"/>
</dbReference>
<evidence type="ECO:0000313" key="8">
    <source>
        <dbReference type="Proteomes" id="UP000271241"/>
    </source>
</evidence>
<dbReference type="InterPro" id="IPR019775">
    <property type="entry name" value="WD40_repeat_CS"/>
</dbReference>
<dbReference type="FunFam" id="2.130.10.10:FF:000464">
    <property type="entry name" value="Ribosome assembly protein 4"/>
    <property type="match status" value="1"/>
</dbReference>
<feature type="repeat" description="WD" evidence="5">
    <location>
        <begin position="213"/>
        <end position="259"/>
    </location>
</feature>
<keyword evidence="2 5" id="KW-0853">WD repeat</keyword>
<dbReference type="InterPro" id="IPR012972">
    <property type="entry name" value="NLE"/>
</dbReference>
<dbReference type="InterPro" id="IPR020472">
    <property type="entry name" value="WD40_PAC1"/>
</dbReference>
<evidence type="ECO:0000256" key="5">
    <source>
        <dbReference type="PROSITE-ProRule" id="PRU00221"/>
    </source>
</evidence>
<feature type="repeat" description="WD" evidence="5">
    <location>
        <begin position="122"/>
        <end position="163"/>
    </location>
</feature>
<dbReference type="Pfam" id="PF08154">
    <property type="entry name" value="NLE"/>
    <property type="match status" value="1"/>
</dbReference>
<sequence length="490" mass="54690">MVLVHKKRRVETADEAPADTSVLVHLRSHDSDDQLPPLSVPCNVTREQLEILLNELLQNCTCREQEETTPYAFRVEATEILESLWKDIIQPGKRTIEDAVEIVYQPLAVFRVRAVTRCTASLSGHTEAVLNVSFSPNGRQLASGSGDTTVRIWDLNTETPQFTGAEHKNWVLYTAWSPDGRWLASGSMDKTVAAALQIRIWDPETGKAVGGPLKGHTKWITCIVWEPFHSNTKCNRLASASKDKTVRVWDTVNRRTLFTLAGHTAAVTCVRWGGNGLLYTGSQDKTIMVWNADTGKLVKTLQGHAHWVNTMALNVDYVLRTGPFDHKGQRPADDEEAKKRYEDALAGQKERLVSGSDDFTMYLWEPETAKKPLARLTGHQKLVNQVCFSPDGRTIASASFDNSVKLWDARTGEFLATLRAHVGAVYQVCWSADSRLILSGSKDSTLKVWELRTRKLLLDLPGHADEVYSVDWSPDGQRVASGGKDRMLKL</sequence>
<keyword evidence="3" id="KW-0677">Repeat</keyword>
<dbReference type="AlphaFoldDB" id="A0A4P9XYE1"/>
<feature type="repeat" description="WD" evidence="5">
    <location>
        <begin position="460"/>
        <end position="490"/>
    </location>
</feature>